<feature type="domain" description="FecR protein" evidence="2">
    <location>
        <begin position="104"/>
        <end position="194"/>
    </location>
</feature>
<reference evidence="4 5" key="1">
    <citation type="submission" date="2020-03" db="EMBL/GenBank/DDBJ databases">
        <authorList>
            <person name="Lai Q."/>
        </authorList>
    </citation>
    <scope>NUCLEOTIDE SEQUENCE [LARGE SCALE GENOMIC DNA]</scope>
    <source>
        <strain evidence="4 5">CCUG 25036</strain>
    </source>
</reference>
<protein>
    <submittedName>
        <fullName evidence="4">FecR family protein</fullName>
    </submittedName>
</protein>
<proteinExistence type="predicted"/>
<evidence type="ECO:0000259" key="3">
    <source>
        <dbReference type="Pfam" id="PF16220"/>
    </source>
</evidence>
<evidence type="ECO:0000256" key="1">
    <source>
        <dbReference type="SAM" id="Phobius"/>
    </source>
</evidence>
<organism evidence="4 5">
    <name type="scientific">Luteibacter anthropi</name>
    <dbReference type="NCBI Taxonomy" id="564369"/>
    <lineage>
        <taxon>Bacteria</taxon>
        <taxon>Pseudomonadati</taxon>
        <taxon>Pseudomonadota</taxon>
        <taxon>Gammaproteobacteria</taxon>
        <taxon>Lysobacterales</taxon>
        <taxon>Rhodanobacteraceae</taxon>
        <taxon>Luteibacter</taxon>
    </lineage>
</organism>
<sequence length="307" mass="33488">MDQQPTIDDDCFAEAVRWHARLRDADAALRASHASWLAADPRHPQAMDEVEALYGKLEAPVLAELRPLRQRHSARRRGMAGLAIAACLVLAVTATIYWPDTHDASTGIGQSKDVMLPDGSKVTLNTNSAIDVDIDATHRDIRLVHGEAFFHVAHDAARPFTVHTEYGQARVLGTVFDVRVDERQTRVGVVEGRVAVQGGGDESLTLLAGDAAALDMSGAHEAVDGEADALAAWTRGQLVFYRAPLADVMTEIDRYRHGTTWVRGDVLRRLPVSGAFDVRNPDKALDAVVASLHLKRTRLGPLITLVY</sequence>
<dbReference type="Pfam" id="PF16220">
    <property type="entry name" value="DUF4880"/>
    <property type="match status" value="1"/>
</dbReference>
<dbReference type="InterPro" id="IPR006860">
    <property type="entry name" value="FecR"/>
</dbReference>
<dbReference type="AlphaFoldDB" id="A0A7X5UBK9"/>
<dbReference type="PANTHER" id="PTHR30273">
    <property type="entry name" value="PERIPLASMIC SIGNAL SENSOR AND SIGMA FACTOR ACTIVATOR FECR-RELATED"/>
    <property type="match status" value="1"/>
</dbReference>
<dbReference type="Proteomes" id="UP000490980">
    <property type="component" value="Unassembled WGS sequence"/>
</dbReference>
<dbReference type="PIRSF" id="PIRSF018266">
    <property type="entry name" value="FecR"/>
    <property type="match status" value="1"/>
</dbReference>
<name>A0A7X5UBK9_9GAMM</name>
<feature type="domain" description="FecR N-terminal" evidence="3">
    <location>
        <begin position="14"/>
        <end position="53"/>
    </location>
</feature>
<evidence type="ECO:0000313" key="4">
    <source>
        <dbReference type="EMBL" id="NII07420.1"/>
    </source>
</evidence>
<evidence type="ECO:0000259" key="2">
    <source>
        <dbReference type="Pfam" id="PF04773"/>
    </source>
</evidence>
<dbReference type="Pfam" id="PF04773">
    <property type="entry name" value="FecR"/>
    <property type="match status" value="1"/>
</dbReference>
<keyword evidence="1" id="KW-0812">Transmembrane</keyword>
<dbReference type="GO" id="GO:0016989">
    <property type="term" value="F:sigma factor antagonist activity"/>
    <property type="evidence" value="ECO:0007669"/>
    <property type="project" value="TreeGrafter"/>
</dbReference>
<dbReference type="InterPro" id="IPR012373">
    <property type="entry name" value="Ferrdict_sens_TM"/>
</dbReference>
<accession>A0A7X5UBK9</accession>
<dbReference type="InterPro" id="IPR032623">
    <property type="entry name" value="FecR_N"/>
</dbReference>
<dbReference type="Gene3D" id="2.60.120.1440">
    <property type="match status" value="1"/>
</dbReference>
<dbReference type="RefSeq" id="WP_166949286.1">
    <property type="nucleotide sequence ID" value="NZ_JAARLZ010000007.1"/>
</dbReference>
<keyword evidence="5" id="KW-1185">Reference proteome</keyword>
<feature type="transmembrane region" description="Helical" evidence="1">
    <location>
        <begin position="79"/>
        <end position="98"/>
    </location>
</feature>
<dbReference type="EMBL" id="JAARLZ010000007">
    <property type="protein sequence ID" value="NII07420.1"/>
    <property type="molecule type" value="Genomic_DNA"/>
</dbReference>
<dbReference type="PANTHER" id="PTHR30273:SF2">
    <property type="entry name" value="PROTEIN FECR"/>
    <property type="match status" value="1"/>
</dbReference>
<keyword evidence="1" id="KW-1133">Transmembrane helix</keyword>
<evidence type="ECO:0000313" key="5">
    <source>
        <dbReference type="Proteomes" id="UP000490980"/>
    </source>
</evidence>
<keyword evidence="1" id="KW-0472">Membrane</keyword>
<comment type="caution">
    <text evidence="4">The sequence shown here is derived from an EMBL/GenBank/DDBJ whole genome shotgun (WGS) entry which is preliminary data.</text>
</comment>
<gene>
    <name evidence="4" type="ORF">HBF25_13620</name>
</gene>